<evidence type="ECO:0000256" key="1">
    <source>
        <dbReference type="ARBA" id="ARBA00002526"/>
    </source>
</evidence>
<comment type="pathway">
    <text evidence="2">Carbohydrate degradation; pentose phosphate pathway; D-ribulose 5-phosphate from D-glucose 6-phosphate (oxidative stage): step 3/3.</text>
</comment>
<comment type="function">
    <text evidence="1">Catalyzes the oxidative decarboxylation of 6-phosphogluconate to ribulose 5-phosphate and CO(2), with concomitant reduction of NADP to NADPH.</text>
</comment>
<dbReference type="EMBL" id="PKMF04000605">
    <property type="protein sequence ID" value="KAK7824348.1"/>
    <property type="molecule type" value="Genomic_DNA"/>
</dbReference>
<feature type="domain" description="6-phosphogluconate dehydrogenase C-terminal" evidence="12">
    <location>
        <begin position="1"/>
        <end position="276"/>
    </location>
</feature>
<evidence type="ECO:0000256" key="4">
    <source>
        <dbReference type="ARBA" id="ARBA00011738"/>
    </source>
</evidence>
<organism evidence="13 14">
    <name type="scientific">Quercus suber</name>
    <name type="common">Cork oak</name>
    <dbReference type="NCBI Taxonomy" id="58331"/>
    <lineage>
        <taxon>Eukaryota</taxon>
        <taxon>Viridiplantae</taxon>
        <taxon>Streptophyta</taxon>
        <taxon>Embryophyta</taxon>
        <taxon>Tracheophyta</taxon>
        <taxon>Spermatophyta</taxon>
        <taxon>Magnoliopsida</taxon>
        <taxon>eudicotyledons</taxon>
        <taxon>Gunneridae</taxon>
        <taxon>Pentapetalae</taxon>
        <taxon>rosids</taxon>
        <taxon>fabids</taxon>
        <taxon>Fagales</taxon>
        <taxon>Fagaceae</taxon>
        <taxon>Quercus</taxon>
    </lineage>
</organism>
<evidence type="ECO:0000256" key="3">
    <source>
        <dbReference type="ARBA" id="ARBA00008419"/>
    </source>
</evidence>
<dbReference type="FunFam" id="1.10.1040.10:FF:000032">
    <property type="entry name" value="6-phosphogluconate dehydrogenase, decarboxylating"/>
    <property type="match status" value="1"/>
</dbReference>
<comment type="subunit">
    <text evidence="4">Homodimer.</text>
</comment>
<accession>A0AAW0JCE8</accession>
<dbReference type="SUPFAM" id="SSF48179">
    <property type="entry name" value="6-phosphogluconate dehydrogenase C-terminal domain-like"/>
    <property type="match status" value="2"/>
</dbReference>
<gene>
    <name evidence="13" type="ORF">CFP56_034537</name>
</gene>
<dbReference type="PANTHER" id="PTHR11811">
    <property type="entry name" value="6-PHOSPHOGLUCONATE DEHYDROGENASE"/>
    <property type="match status" value="1"/>
</dbReference>
<dbReference type="Gene3D" id="1.20.5.320">
    <property type="entry name" value="6-Phosphogluconate Dehydrogenase, domain 3"/>
    <property type="match status" value="1"/>
</dbReference>
<evidence type="ECO:0000256" key="11">
    <source>
        <dbReference type="ARBA" id="ARBA00048640"/>
    </source>
</evidence>
<keyword evidence="14" id="KW-1185">Reference proteome</keyword>
<dbReference type="InterPro" id="IPR008927">
    <property type="entry name" value="6-PGluconate_DH-like_C_sf"/>
</dbReference>
<dbReference type="Pfam" id="PF00393">
    <property type="entry name" value="6PGD"/>
    <property type="match status" value="2"/>
</dbReference>
<evidence type="ECO:0000256" key="5">
    <source>
        <dbReference type="ARBA" id="ARBA00013011"/>
    </source>
</evidence>
<dbReference type="InterPro" id="IPR006114">
    <property type="entry name" value="6PGDH_C"/>
</dbReference>
<evidence type="ECO:0000256" key="9">
    <source>
        <dbReference type="ARBA" id="ARBA00023064"/>
    </source>
</evidence>
<reference evidence="13 14" key="1">
    <citation type="journal article" date="2018" name="Sci. Data">
        <title>The draft genome sequence of cork oak.</title>
        <authorList>
            <person name="Ramos A.M."/>
            <person name="Usie A."/>
            <person name="Barbosa P."/>
            <person name="Barros P.M."/>
            <person name="Capote T."/>
            <person name="Chaves I."/>
            <person name="Simoes F."/>
            <person name="Abreu I."/>
            <person name="Carrasquinho I."/>
            <person name="Faro C."/>
            <person name="Guimaraes J.B."/>
            <person name="Mendonca D."/>
            <person name="Nobrega F."/>
            <person name="Rodrigues L."/>
            <person name="Saibo N.J.M."/>
            <person name="Varela M.C."/>
            <person name="Egas C."/>
            <person name="Matos J."/>
            <person name="Miguel C.M."/>
            <person name="Oliveira M.M."/>
            <person name="Ricardo C.P."/>
            <person name="Goncalves S."/>
        </authorList>
    </citation>
    <scope>NUCLEOTIDE SEQUENCE [LARGE SCALE GENOMIC DNA]</scope>
    <source>
        <strain evidence="14">cv. HL8</strain>
    </source>
</reference>
<evidence type="ECO:0000259" key="12">
    <source>
        <dbReference type="SMART" id="SM01350"/>
    </source>
</evidence>
<evidence type="ECO:0000256" key="2">
    <source>
        <dbReference type="ARBA" id="ARBA00004874"/>
    </source>
</evidence>
<proteinExistence type="inferred from homology"/>
<evidence type="ECO:0000313" key="13">
    <source>
        <dbReference type="EMBL" id="KAK7824348.1"/>
    </source>
</evidence>
<sequence>MIHNGIEYGDMQLIAEAYDVLKSVGKLSNEELRSVFSEWNKGELLSFLIEITADIFGIKDDKGEGYLVDKVLDKTGMKGTGKWTVQQAAELSVAAPTIESSLDARFLSGLKEERVKAAEVFKSGGFGDILTDQVVDKKKLINDVRQALYASKICSYAQGMNLIRAKSIEKGWNLELGNWLGFGRGAYDRNSDLANLLVDPEFAKEIIERQSAWRRVVCLAINSGISTPGMSASLAYFDTYRRARLPANLVQAQRDYFGAHTYERTDVEGSFHTEWFKLAKMFLSGLKEERVKAAEVFKSGGFGDILTDQVVDKKKLINDVRQALYASKICSYAQGMNLIRAKSIEKGWNLELGNWLGFGRGAYDRNSDLANLLVDPEFAKEIISDSLPGEELCALLSTLVLAPRACLPVLLILTLTEGQDCQLIWSKLSETILVLIHMKGLMWRILPY</sequence>
<keyword evidence="7" id="KW-0521">NADP</keyword>
<keyword evidence="8" id="KW-0560">Oxidoreductase</keyword>
<evidence type="ECO:0000256" key="8">
    <source>
        <dbReference type="ARBA" id="ARBA00023002"/>
    </source>
</evidence>
<dbReference type="GO" id="GO:0004616">
    <property type="term" value="F:phosphogluconate dehydrogenase (decarboxylating) activity"/>
    <property type="evidence" value="ECO:0007669"/>
    <property type="project" value="UniProtKB-EC"/>
</dbReference>
<dbReference type="InterPro" id="IPR013328">
    <property type="entry name" value="6PGD_dom2"/>
</dbReference>
<evidence type="ECO:0000313" key="14">
    <source>
        <dbReference type="Proteomes" id="UP000237347"/>
    </source>
</evidence>
<keyword evidence="9" id="KW-0311">Gluconate utilization</keyword>
<dbReference type="FunFam" id="1.20.5.320:FF:000001">
    <property type="entry name" value="6-phosphogluconate dehydrogenase, decarboxylating"/>
    <property type="match status" value="1"/>
</dbReference>
<dbReference type="GO" id="GO:0006098">
    <property type="term" value="P:pentose-phosphate shunt"/>
    <property type="evidence" value="ECO:0007669"/>
    <property type="project" value="UniProtKB-KW"/>
</dbReference>
<comment type="catalytic activity">
    <reaction evidence="11">
        <text>6-phospho-D-gluconate + NADP(+) = D-ribulose 5-phosphate + CO2 + NADPH</text>
        <dbReference type="Rhea" id="RHEA:10116"/>
        <dbReference type="ChEBI" id="CHEBI:16526"/>
        <dbReference type="ChEBI" id="CHEBI:57783"/>
        <dbReference type="ChEBI" id="CHEBI:58121"/>
        <dbReference type="ChEBI" id="CHEBI:58349"/>
        <dbReference type="ChEBI" id="CHEBI:58759"/>
        <dbReference type="EC" id="1.1.1.44"/>
    </reaction>
</comment>
<name>A0AAW0JCE8_QUESU</name>
<comment type="similarity">
    <text evidence="3">Belongs to the 6-phosphogluconate dehydrogenase family.</text>
</comment>
<protein>
    <recommendedName>
        <fullName evidence="6">6-phosphogluconate dehydrogenase, decarboxylating</fullName>
        <ecNumber evidence="5">1.1.1.44</ecNumber>
    </recommendedName>
</protein>
<dbReference type="Gene3D" id="1.10.1040.10">
    <property type="entry name" value="N-(1-d-carboxylethyl)-l-norvaline Dehydrogenase, domain 2"/>
    <property type="match status" value="2"/>
</dbReference>
<dbReference type="AlphaFoldDB" id="A0AAW0JCE8"/>
<dbReference type="InterPro" id="IPR006183">
    <property type="entry name" value="Pgluconate_DH"/>
</dbReference>
<dbReference type="EC" id="1.1.1.44" evidence="5"/>
<evidence type="ECO:0000256" key="6">
    <source>
        <dbReference type="ARBA" id="ARBA00018193"/>
    </source>
</evidence>
<dbReference type="Proteomes" id="UP000237347">
    <property type="component" value="Unassembled WGS sequence"/>
</dbReference>
<dbReference type="SMART" id="SM01350">
    <property type="entry name" value="6PGD"/>
    <property type="match status" value="1"/>
</dbReference>
<evidence type="ECO:0000256" key="7">
    <source>
        <dbReference type="ARBA" id="ARBA00022857"/>
    </source>
</evidence>
<evidence type="ECO:0000256" key="10">
    <source>
        <dbReference type="ARBA" id="ARBA00023126"/>
    </source>
</evidence>
<keyword evidence="10" id="KW-0570">Pentose shunt</keyword>
<comment type="caution">
    <text evidence="13">The sequence shown here is derived from an EMBL/GenBank/DDBJ whole genome shotgun (WGS) entry which is preliminary data.</text>
</comment>
<dbReference type="GO" id="GO:0019521">
    <property type="term" value="P:D-gluconate metabolic process"/>
    <property type="evidence" value="ECO:0007669"/>
    <property type="project" value="UniProtKB-KW"/>
</dbReference>